<evidence type="ECO:0000313" key="3">
    <source>
        <dbReference type="Proteomes" id="UP000186098"/>
    </source>
</evidence>
<gene>
    <name evidence="2" type="ORF">SAMN05421795_105119</name>
</gene>
<dbReference type="STRING" id="407234.SAMN05421795_105119"/>
<sequence>MTRPVPGPDPVTLDPLSPDPEVADPVASPSAAAPAQTQERAPAQAAAEGAAGLPQVAATAAARAFLDEIRADHGAVMFHVSGGCCDGSSPMCYPEGSFRLGVGDVRLGRIGATPVWMGRAQAETWGATLLTLDVVPGRGGMFSLDNGRERRFLIRSDLCGR</sequence>
<name>A0A1N7M2Y9_9RHOB</name>
<dbReference type="AlphaFoldDB" id="A0A1N7M2Y9"/>
<feature type="compositionally biased region" description="Low complexity" evidence="1">
    <location>
        <begin position="23"/>
        <end position="48"/>
    </location>
</feature>
<evidence type="ECO:0008006" key="4">
    <source>
        <dbReference type="Google" id="ProtNLM"/>
    </source>
</evidence>
<accession>A0A1N7M2Y9</accession>
<organism evidence="2 3">
    <name type="scientific">Phaeovulum vinaykumarii</name>
    <dbReference type="NCBI Taxonomy" id="407234"/>
    <lineage>
        <taxon>Bacteria</taxon>
        <taxon>Pseudomonadati</taxon>
        <taxon>Pseudomonadota</taxon>
        <taxon>Alphaproteobacteria</taxon>
        <taxon>Rhodobacterales</taxon>
        <taxon>Paracoccaceae</taxon>
        <taxon>Phaeovulum</taxon>
    </lineage>
</organism>
<proteinExistence type="predicted"/>
<dbReference type="Proteomes" id="UP000186098">
    <property type="component" value="Unassembled WGS sequence"/>
</dbReference>
<evidence type="ECO:0000256" key="1">
    <source>
        <dbReference type="SAM" id="MobiDB-lite"/>
    </source>
</evidence>
<dbReference type="InterPro" id="IPR008497">
    <property type="entry name" value="DUF779"/>
</dbReference>
<dbReference type="OrthoDB" id="3725739at2"/>
<dbReference type="Pfam" id="PF05610">
    <property type="entry name" value="DUF779"/>
    <property type="match status" value="1"/>
</dbReference>
<dbReference type="RefSeq" id="WP_083947735.1">
    <property type="nucleotide sequence ID" value="NZ_FTOM01000005.1"/>
</dbReference>
<feature type="region of interest" description="Disordered" evidence="1">
    <location>
        <begin position="1"/>
        <end position="48"/>
    </location>
</feature>
<keyword evidence="3" id="KW-1185">Reference proteome</keyword>
<dbReference type="EMBL" id="FTOM01000005">
    <property type="protein sequence ID" value="SIS80447.1"/>
    <property type="molecule type" value="Genomic_DNA"/>
</dbReference>
<evidence type="ECO:0000313" key="2">
    <source>
        <dbReference type="EMBL" id="SIS80447.1"/>
    </source>
</evidence>
<reference evidence="3" key="1">
    <citation type="submission" date="2017-01" db="EMBL/GenBank/DDBJ databases">
        <authorList>
            <person name="Varghese N."/>
            <person name="Submissions S."/>
        </authorList>
    </citation>
    <scope>NUCLEOTIDE SEQUENCE [LARGE SCALE GENOMIC DNA]</scope>
    <source>
        <strain evidence="3">DSM 18714</strain>
    </source>
</reference>
<protein>
    <recommendedName>
        <fullName evidence="4">DUF779 domain-containing protein</fullName>
    </recommendedName>
</protein>